<evidence type="ECO:0000259" key="6">
    <source>
        <dbReference type="Pfam" id="PF07282"/>
    </source>
</evidence>
<dbReference type="Proteomes" id="UP000617979">
    <property type="component" value="Unassembled WGS sequence"/>
</dbReference>
<evidence type="ECO:0000313" key="7">
    <source>
        <dbReference type="EMBL" id="GGA44206.1"/>
    </source>
</evidence>
<dbReference type="InterPro" id="IPR010095">
    <property type="entry name" value="Cas12f1-like_TNB"/>
</dbReference>
<keyword evidence="8" id="KW-1185">Reference proteome</keyword>
<dbReference type="RefSeq" id="WP_229735981.1">
    <property type="nucleotide sequence ID" value="NZ_BMEX01000004.1"/>
</dbReference>
<name>A0ABQ1GI88_9BACL</name>
<evidence type="ECO:0000313" key="8">
    <source>
        <dbReference type="Proteomes" id="UP000617979"/>
    </source>
</evidence>
<evidence type="ECO:0000256" key="1">
    <source>
        <dbReference type="ARBA" id="ARBA00008761"/>
    </source>
</evidence>
<evidence type="ECO:0000256" key="2">
    <source>
        <dbReference type="ARBA" id="ARBA00022578"/>
    </source>
</evidence>
<protein>
    <recommendedName>
        <fullName evidence="9">Transposase</fullName>
    </recommendedName>
</protein>
<evidence type="ECO:0000256" key="4">
    <source>
        <dbReference type="ARBA" id="ARBA00023172"/>
    </source>
</evidence>
<organism evidence="7 8">
    <name type="scientific">Kroppenstedtia guangzhouensis</name>
    <dbReference type="NCBI Taxonomy" id="1274356"/>
    <lineage>
        <taxon>Bacteria</taxon>
        <taxon>Bacillati</taxon>
        <taxon>Bacillota</taxon>
        <taxon>Bacilli</taxon>
        <taxon>Bacillales</taxon>
        <taxon>Thermoactinomycetaceae</taxon>
        <taxon>Kroppenstedtia</taxon>
    </lineage>
</organism>
<keyword evidence="3" id="KW-0238">DNA-binding</keyword>
<evidence type="ECO:0000256" key="3">
    <source>
        <dbReference type="ARBA" id="ARBA00023125"/>
    </source>
</evidence>
<evidence type="ECO:0000259" key="5">
    <source>
        <dbReference type="Pfam" id="PF01385"/>
    </source>
</evidence>
<comment type="caution">
    <text evidence="7">The sequence shown here is derived from an EMBL/GenBank/DDBJ whole genome shotgun (WGS) entry which is preliminary data.</text>
</comment>
<dbReference type="NCBIfam" id="NF040570">
    <property type="entry name" value="guided_TnpB"/>
    <property type="match status" value="1"/>
</dbReference>
<dbReference type="NCBIfam" id="TIGR01766">
    <property type="entry name" value="IS200/IS605 family accessory protein TnpB-like domain"/>
    <property type="match status" value="1"/>
</dbReference>
<comment type="similarity">
    <text evidence="1">In the C-terminal section; belongs to the transposase 35 family.</text>
</comment>
<keyword evidence="2" id="KW-0815">Transposition</keyword>
<feature type="domain" description="Cas12f1-like TNB" evidence="6">
    <location>
        <begin position="76"/>
        <end position="142"/>
    </location>
</feature>
<dbReference type="EMBL" id="BMEX01000004">
    <property type="protein sequence ID" value="GGA44206.1"/>
    <property type="molecule type" value="Genomic_DNA"/>
</dbReference>
<sequence>MNKEGNRYRKTRNLIKLEKSIAKLRSHINNIRKDYIHKMTTEIVKTKPSHIVIEDLNAKGMMKNQHLAKHIQQCNFYEIRWQLEYKCKWYNIELVMADRWYPSSKTCSSCGQIHKGLRLSDRWIKCDCGLNLDRDLNASINLAKLAS</sequence>
<proteinExistence type="inferred from homology"/>
<accession>A0ABQ1GI88</accession>
<feature type="domain" description="Probable transposase IS891/IS1136/IS1341" evidence="5">
    <location>
        <begin position="10"/>
        <end position="65"/>
    </location>
</feature>
<keyword evidence="4" id="KW-0233">DNA recombination</keyword>
<dbReference type="InterPro" id="IPR001959">
    <property type="entry name" value="Transposase"/>
</dbReference>
<evidence type="ECO:0008006" key="9">
    <source>
        <dbReference type="Google" id="ProtNLM"/>
    </source>
</evidence>
<dbReference type="Pfam" id="PF01385">
    <property type="entry name" value="OrfB_IS605"/>
    <property type="match status" value="1"/>
</dbReference>
<reference evidence="8" key="1">
    <citation type="journal article" date="2019" name="Int. J. Syst. Evol. Microbiol.">
        <title>The Global Catalogue of Microorganisms (GCM) 10K type strain sequencing project: providing services to taxonomists for standard genome sequencing and annotation.</title>
        <authorList>
            <consortium name="The Broad Institute Genomics Platform"/>
            <consortium name="The Broad Institute Genome Sequencing Center for Infectious Disease"/>
            <person name="Wu L."/>
            <person name="Ma J."/>
        </authorList>
    </citation>
    <scope>NUCLEOTIDE SEQUENCE [LARGE SCALE GENOMIC DNA]</scope>
    <source>
        <strain evidence="8">CGMCC 1.12404</strain>
    </source>
</reference>
<gene>
    <name evidence="7" type="ORF">GCM10007416_16700</name>
</gene>
<dbReference type="Pfam" id="PF07282">
    <property type="entry name" value="Cas12f1-like_TNB"/>
    <property type="match status" value="1"/>
</dbReference>